<comment type="caution">
    <text evidence="2">The sequence shown here is derived from an EMBL/GenBank/DDBJ whole genome shotgun (WGS) entry which is preliminary data.</text>
</comment>
<proteinExistence type="predicted"/>
<evidence type="ECO:0000313" key="3">
    <source>
        <dbReference type="Proteomes" id="UP001054252"/>
    </source>
</evidence>
<protein>
    <submittedName>
        <fullName evidence="2">Uncharacterized protein</fullName>
    </submittedName>
</protein>
<evidence type="ECO:0000313" key="2">
    <source>
        <dbReference type="EMBL" id="GKV53137.1"/>
    </source>
</evidence>
<name>A0AAV5MU60_9ROSI</name>
<dbReference type="EMBL" id="BPVZ01001105">
    <property type="protein sequence ID" value="GKV53137.1"/>
    <property type="molecule type" value="Genomic_DNA"/>
</dbReference>
<gene>
    <name evidence="2" type="ORF">SLEP1_g59679</name>
</gene>
<sequence length="56" mass="6540">MAHHLARFVSIGLHCCQMTSLELYQPVKSRQMEVAQDPNKKLKEEGRREEDEFASH</sequence>
<reference evidence="2 3" key="1">
    <citation type="journal article" date="2021" name="Commun. Biol.">
        <title>The genome of Shorea leprosula (Dipterocarpaceae) highlights the ecological relevance of drought in aseasonal tropical rainforests.</title>
        <authorList>
            <person name="Ng K.K.S."/>
            <person name="Kobayashi M.J."/>
            <person name="Fawcett J.A."/>
            <person name="Hatakeyama M."/>
            <person name="Paape T."/>
            <person name="Ng C.H."/>
            <person name="Ang C.C."/>
            <person name="Tnah L.H."/>
            <person name="Lee C.T."/>
            <person name="Nishiyama T."/>
            <person name="Sese J."/>
            <person name="O'Brien M.J."/>
            <person name="Copetti D."/>
            <person name="Mohd Noor M.I."/>
            <person name="Ong R.C."/>
            <person name="Putra M."/>
            <person name="Sireger I.Z."/>
            <person name="Indrioko S."/>
            <person name="Kosugi Y."/>
            <person name="Izuno A."/>
            <person name="Isagi Y."/>
            <person name="Lee S.L."/>
            <person name="Shimizu K.K."/>
        </authorList>
    </citation>
    <scope>NUCLEOTIDE SEQUENCE [LARGE SCALE GENOMIC DNA]</scope>
    <source>
        <strain evidence="2">214</strain>
    </source>
</reference>
<keyword evidence="3" id="KW-1185">Reference proteome</keyword>
<accession>A0AAV5MU60</accession>
<organism evidence="2 3">
    <name type="scientific">Rubroshorea leprosula</name>
    <dbReference type="NCBI Taxonomy" id="152421"/>
    <lineage>
        <taxon>Eukaryota</taxon>
        <taxon>Viridiplantae</taxon>
        <taxon>Streptophyta</taxon>
        <taxon>Embryophyta</taxon>
        <taxon>Tracheophyta</taxon>
        <taxon>Spermatophyta</taxon>
        <taxon>Magnoliopsida</taxon>
        <taxon>eudicotyledons</taxon>
        <taxon>Gunneridae</taxon>
        <taxon>Pentapetalae</taxon>
        <taxon>rosids</taxon>
        <taxon>malvids</taxon>
        <taxon>Malvales</taxon>
        <taxon>Dipterocarpaceae</taxon>
        <taxon>Rubroshorea</taxon>
    </lineage>
</organism>
<evidence type="ECO:0000256" key="1">
    <source>
        <dbReference type="SAM" id="MobiDB-lite"/>
    </source>
</evidence>
<feature type="region of interest" description="Disordered" evidence="1">
    <location>
        <begin position="30"/>
        <end position="56"/>
    </location>
</feature>
<dbReference type="AlphaFoldDB" id="A0AAV5MU60"/>
<feature type="compositionally biased region" description="Basic and acidic residues" evidence="1">
    <location>
        <begin position="38"/>
        <end position="56"/>
    </location>
</feature>
<dbReference type="Proteomes" id="UP001054252">
    <property type="component" value="Unassembled WGS sequence"/>
</dbReference>